<dbReference type="EMBL" id="CAJNDS010000617">
    <property type="protein sequence ID" value="CAE7223131.1"/>
    <property type="molecule type" value="Genomic_DNA"/>
</dbReference>
<keyword evidence="2" id="KW-1185">Reference proteome</keyword>
<name>A0A812KFP8_9DINO</name>
<organism evidence="1 2">
    <name type="scientific">Symbiodinium natans</name>
    <dbReference type="NCBI Taxonomy" id="878477"/>
    <lineage>
        <taxon>Eukaryota</taxon>
        <taxon>Sar</taxon>
        <taxon>Alveolata</taxon>
        <taxon>Dinophyceae</taxon>
        <taxon>Suessiales</taxon>
        <taxon>Symbiodiniaceae</taxon>
        <taxon>Symbiodinium</taxon>
    </lineage>
</organism>
<reference evidence="1" key="1">
    <citation type="submission" date="2021-02" db="EMBL/GenBank/DDBJ databases">
        <authorList>
            <person name="Dougan E. K."/>
            <person name="Rhodes N."/>
            <person name="Thang M."/>
            <person name="Chan C."/>
        </authorList>
    </citation>
    <scope>NUCLEOTIDE SEQUENCE</scope>
</reference>
<evidence type="ECO:0000313" key="2">
    <source>
        <dbReference type="Proteomes" id="UP000604046"/>
    </source>
</evidence>
<dbReference type="AlphaFoldDB" id="A0A812KFP8"/>
<dbReference type="Proteomes" id="UP000604046">
    <property type="component" value="Unassembled WGS sequence"/>
</dbReference>
<gene>
    <name evidence="1" type="ORF">SNAT2548_LOCUS8378</name>
</gene>
<evidence type="ECO:0000313" key="1">
    <source>
        <dbReference type="EMBL" id="CAE7223131.1"/>
    </source>
</evidence>
<sequence length="294" mass="33701">MSNKVLKVLGAHSLLEMTSVGWACLVDLPIQMSLTQDSSIPQLEALLVHGSCPTVEVTAPFAVFVSAQAVQYLSQFVRMGESERWMFPLMCCERSMLDGCVRSRAEYLLIYLDELEREKFAACSIWVFSKALLCKTPADNEVIVRLMRRCHSGHQFFDQERESALWVLVSLGVYGCKEVRDFVMESMPQIYASLPALEREGRAVPVLMRHLVHSHQALPRCLREQWVNSLVDCVLKASSTREHDRYYFDFYIHKLELLVSDVSFPARYQFSAIAKLDTLNTPAVCRFRRFYGHS</sequence>
<proteinExistence type="predicted"/>
<protein>
    <submittedName>
        <fullName evidence="1">Uncharacterized protein</fullName>
    </submittedName>
</protein>
<comment type="caution">
    <text evidence="1">The sequence shown here is derived from an EMBL/GenBank/DDBJ whole genome shotgun (WGS) entry which is preliminary data.</text>
</comment>
<accession>A0A812KFP8</accession>